<evidence type="ECO:0000256" key="1">
    <source>
        <dbReference type="SAM" id="MobiDB-lite"/>
    </source>
</evidence>
<feature type="compositionally biased region" description="Basic and acidic residues" evidence="1">
    <location>
        <begin position="169"/>
        <end position="182"/>
    </location>
</feature>
<name>A0A6G0WDA5_9STRA</name>
<gene>
    <name evidence="2" type="ORF">Ae201684_016201</name>
</gene>
<dbReference type="Proteomes" id="UP000481153">
    <property type="component" value="Unassembled WGS sequence"/>
</dbReference>
<feature type="region of interest" description="Disordered" evidence="1">
    <location>
        <begin position="145"/>
        <end position="201"/>
    </location>
</feature>
<organism evidence="2 3">
    <name type="scientific">Aphanomyces euteiches</name>
    <dbReference type="NCBI Taxonomy" id="100861"/>
    <lineage>
        <taxon>Eukaryota</taxon>
        <taxon>Sar</taxon>
        <taxon>Stramenopiles</taxon>
        <taxon>Oomycota</taxon>
        <taxon>Saprolegniomycetes</taxon>
        <taxon>Saprolegniales</taxon>
        <taxon>Verrucalvaceae</taxon>
        <taxon>Aphanomyces</taxon>
    </lineage>
</organism>
<comment type="caution">
    <text evidence="2">The sequence shown here is derived from an EMBL/GenBank/DDBJ whole genome shotgun (WGS) entry which is preliminary data.</text>
</comment>
<reference evidence="2 3" key="1">
    <citation type="submission" date="2019-07" db="EMBL/GenBank/DDBJ databases">
        <title>Genomics analysis of Aphanomyces spp. identifies a new class of oomycete effector associated with host adaptation.</title>
        <authorList>
            <person name="Gaulin E."/>
        </authorList>
    </citation>
    <scope>NUCLEOTIDE SEQUENCE [LARGE SCALE GENOMIC DNA]</scope>
    <source>
        <strain evidence="2 3">ATCC 201684</strain>
    </source>
</reference>
<dbReference type="VEuPathDB" id="FungiDB:AeMF1_005213"/>
<evidence type="ECO:0000313" key="2">
    <source>
        <dbReference type="EMBL" id="KAF0725304.1"/>
    </source>
</evidence>
<evidence type="ECO:0000313" key="3">
    <source>
        <dbReference type="Proteomes" id="UP000481153"/>
    </source>
</evidence>
<feature type="region of interest" description="Disordered" evidence="1">
    <location>
        <begin position="93"/>
        <end position="130"/>
    </location>
</feature>
<dbReference type="EMBL" id="VJMJ01000244">
    <property type="protein sequence ID" value="KAF0725304.1"/>
    <property type="molecule type" value="Genomic_DNA"/>
</dbReference>
<dbReference type="AlphaFoldDB" id="A0A6G0WDA5"/>
<proteinExistence type="predicted"/>
<feature type="compositionally biased region" description="Basic residues" evidence="1">
    <location>
        <begin position="183"/>
        <end position="201"/>
    </location>
</feature>
<sequence>MEERVARILGHASLQPTIFSDEDVAAQIRQEMEKKKKRAVEYGVFAYAQPVQPTQNINKGFLLNTIKGVDSHNRRQEIDACYRQRELDRKLEQDRRRNRSIERHRKRSRSRERESKRHDPTHSTSMNEREFWAARKAEKTQLIREQVAGRECTIENAPAYESSSEDDYSDSHAAKKAKAEMKSKKKSKKSKKKHKKHKSDN</sequence>
<protein>
    <submittedName>
        <fullName evidence="2">Uncharacterized protein</fullName>
    </submittedName>
</protein>
<accession>A0A6G0WDA5</accession>
<feature type="compositionally biased region" description="Basic and acidic residues" evidence="1">
    <location>
        <begin position="111"/>
        <end position="130"/>
    </location>
</feature>
<keyword evidence="3" id="KW-1185">Reference proteome</keyword>